<dbReference type="PANTHER" id="PTHR47396">
    <property type="entry name" value="TYPE I RESTRICTION ENZYME ECOKI R PROTEIN"/>
    <property type="match status" value="1"/>
</dbReference>
<dbReference type="Proteomes" id="UP000285859">
    <property type="component" value="Unassembled WGS sequence"/>
</dbReference>
<dbReference type="InterPro" id="IPR027417">
    <property type="entry name" value="P-loop_NTPase"/>
</dbReference>
<protein>
    <submittedName>
        <fullName evidence="2">Type III restriction endonuclease subunit R</fullName>
    </submittedName>
</protein>
<dbReference type="SUPFAM" id="SSF52540">
    <property type="entry name" value="P-loop containing nucleoside triphosphate hydrolases"/>
    <property type="match status" value="2"/>
</dbReference>
<dbReference type="AlphaFoldDB" id="A0A443L5D2"/>
<dbReference type="RefSeq" id="WP_128268101.1">
    <property type="nucleotide sequence ID" value="NZ_JACCJA010000028.1"/>
</dbReference>
<evidence type="ECO:0000259" key="1">
    <source>
        <dbReference type="Pfam" id="PF04851"/>
    </source>
</evidence>
<sequence>MNNRFPHYTTDYISGVMSLRKPQEDSLKILEKIVTSIQVKKGMNLDAALKSVNNLYPICTDFERDFMSLTFALATGVGKTRLMGAFIAYLYTQQNLRNFFVVAPNTTIYDKLKRDLSDYNHSKYVFNGLGCFSNPPQIVTDDDYKTKQISMWESDIRIFVYNIDKFNKEEANMRKLNEFLGDSFYDYLSSIPDLVMIMDESHHYRAEKGMQALNDLKPMLGLELTATPLVGKGKKQEIFKNVVYEYPLSKAIEDGYTRTPYAVTRSDIDFFNFGQEELDKTMLYDGIKLHERTKAELESYSKNNSTPESPIRVVKPFMMVVCKDTEHAKWVEEFVTSDEFRDGFYRNKTITVHSKKTGIESEANTKLLIEIESSDNPVEIVIHVNMLKEGWDVNNLYTIVPLRTATSKILREQMVGRGLRLPYGKRTRDSIVDAVYLTAHDKFQEIIEEAQKGDSIFKAGNVINIEDVATESSSTQLSFNSEKEESRFKAYQVLNLERDEKIDKVIDETTLLVQKEISDEIQQNQASNMTSNQKINLTSRVKSKIKEKKNLGEVYTENQDIFSYWIDQTVEEYHQEAIAKFIPIPQLRVTDSGVEEYGFSDFDIDLSDFNHVPIKNEMLLQNLEDLTEIQRIDSDAIDFYGYNPKKTILTLLREKPEVDYEKCSELIFKLISQVCDFYEEKFGSNGLRNIVMMFKKDIANKIYHQMLQDDHFYTENGLIQERVSGERDYNLEQSFTWSERVNFYSDSYTSGIKSVLFEGIKKGVFSSTKFDSKPELILARVLENEKDVRNWLRPAPAEFNISYNRGRHYIPDFVVETKDAFYIVEVKGEDKIETADVIAKGKRAVQFCKVATSWAEATGRKPWKYVFIPSQQIHASSSFNVLADRFSKD</sequence>
<keyword evidence="2" id="KW-0255">Endonuclease</keyword>
<accession>A0A443L5D2</accession>
<dbReference type="GO" id="GO:0005829">
    <property type="term" value="C:cytosol"/>
    <property type="evidence" value="ECO:0007669"/>
    <property type="project" value="TreeGrafter"/>
</dbReference>
<keyword evidence="2" id="KW-0378">Hydrolase</keyword>
<gene>
    <name evidence="2" type="ORF">EO246_11725</name>
</gene>
<comment type="caution">
    <text evidence="2">The sequence shown here is derived from an EMBL/GenBank/DDBJ whole genome shotgun (WGS) entry which is preliminary data.</text>
</comment>
<evidence type="ECO:0000313" key="3">
    <source>
        <dbReference type="Proteomes" id="UP000285859"/>
    </source>
</evidence>
<reference evidence="2 3" key="1">
    <citation type="submission" date="2019-01" db="EMBL/GenBank/DDBJ databases">
        <title>Whole genome sequence of Lactococcus lactis isolated from cow milk.</title>
        <authorList>
            <person name="Sundararaman A."/>
            <person name="Tamang J.-P."/>
            <person name="Halami P."/>
        </authorList>
    </citation>
    <scope>NUCLEOTIDE SEQUENCE [LARGE SCALE GENOMIC DNA]</scope>
    <source>
        <strain evidence="2 3">C2D</strain>
    </source>
</reference>
<organism evidence="2 3">
    <name type="scientific">Lactococcus lactis</name>
    <dbReference type="NCBI Taxonomy" id="1358"/>
    <lineage>
        <taxon>Bacteria</taxon>
        <taxon>Bacillati</taxon>
        <taxon>Bacillota</taxon>
        <taxon>Bacilli</taxon>
        <taxon>Lactobacillales</taxon>
        <taxon>Streptococcaceae</taxon>
        <taxon>Lactococcus</taxon>
    </lineage>
</organism>
<keyword evidence="2" id="KW-0540">Nuclease</keyword>
<dbReference type="EMBL" id="SAXH01000028">
    <property type="protein sequence ID" value="RWR44366.1"/>
    <property type="molecule type" value="Genomic_DNA"/>
</dbReference>
<dbReference type="PANTHER" id="PTHR47396:SF1">
    <property type="entry name" value="ATP-DEPENDENT HELICASE IRC3-RELATED"/>
    <property type="match status" value="1"/>
</dbReference>
<dbReference type="GO" id="GO:0005524">
    <property type="term" value="F:ATP binding"/>
    <property type="evidence" value="ECO:0007669"/>
    <property type="project" value="InterPro"/>
</dbReference>
<proteinExistence type="predicted"/>
<dbReference type="GO" id="GO:0004519">
    <property type="term" value="F:endonuclease activity"/>
    <property type="evidence" value="ECO:0007669"/>
    <property type="project" value="UniProtKB-KW"/>
</dbReference>
<dbReference type="GO" id="GO:0003677">
    <property type="term" value="F:DNA binding"/>
    <property type="evidence" value="ECO:0007669"/>
    <property type="project" value="InterPro"/>
</dbReference>
<feature type="domain" description="Helicase/UvrB N-terminal" evidence="1">
    <location>
        <begin position="38"/>
        <end position="228"/>
    </location>
</feature>
<dbReference type="Pfam" id="PF04851">
    <property type="entry name" value="ResIII"/>
    <property type="match status" value="1"/>
</dbReference>
<evidence type="ECO:0000313" key="2">
    <source>
        <dbReference type="EMBL" id="RWR44366.1"/>
    </source>
</evidence>
<dbReference type="Gene3D" id="3.40.50.300">
    <property type="entry name" value="P-loop containing nucleotide triphosphate hydrolases"/>
    <property type="match status" value="2"/>
</dbReference>
<dbReference type="InterPro" id="IPR050742">
    <property type="entry name" value="Helicase_Restrict-Modif_Enz"/>
</dbReference>
<name>A0A443L5D2_9LACT</name>
<dbReference type="InterPro" id="IPR006935">
    <property type="entry name" value="Helicase/UvrB_N"/>
</dbReference>
<dbReference type="GO" id="GO:0016787">
    <property type="term" value="F:hydrolase activity"/>
    <property type="evidence" value="ECO:0007669"/>
    <property type="project" value="InterPro"/>
</dbReference>